<dbReference type="Proteomes" id="UP000035721">
    <property type="component" value="Unassembled WGS sequence"/>
</dbReference>
<dbReference type="STRING" id="1194083.BN12_990003"/>
<dbReference type="PROSITE" id="PS50093">
    <property type="entry name" value="PKD"/>
    <property type="match status" value="1"/>
</dbReference>
<dbReference type="AlphaFoldDB" id="A0A077M642"/>
<feature type="domain" description="PKD" evidence="1">
    <location>
        <begin position="89"/>
        <end position="131"/>
    </location>
</feature>
<comment type="caution">
    <text evidence="2">The sequence shown here is derived from an EMBL/GenBank/DDBJ whole genome shotgun (WGS) entry which is preliminary data.</text>
</comment>
<evidence type="ECO:0000259" key="1">
    <source>
        <dbReference type="PROSITE" id="PS50093"/>
    </source>
</evidence>
<evidence type="ECO:0000313" key="3">
    <source>
        <dbReference type="Proteomes" id="UP000035721"/>
    </source>
</evidence>
<sequence length="173" mass="18688">MGTTCNPESLPGAPISPPAPTFAQIQNAFRNLPFAKPAVHIQPEGNKTLVNLPTFYEARWPAAGLSAGEDSDPITLLGWTIEFRIEAYSYTYRYGDGTSSPATKDLGGTYPDGSIRHTYTRAGTVPVKVDARLTGQVRINGQTWEPVNTVVDLAGEPITQLRVATATNRLVTQ</sequence>
<reference evidence="2 3" key="1">
    <citation type="journal article" date="2013" name="ISME J.">
        <title>A metabolic model for members of the genus Tetrasphaera involved in enhanced biological phosphorus removal.</title>
        <authorList>
            <person name="Kristiansen R."/>
            <person name="Nguyen H.T.T."/>
            <person name="Saunders A.M."/>
            <person name="Nielsen J.L."/>
            <person name="Wimmer R."/>
            <person name="Le V.Q."/>
            <person name="McIlroy S.J."/>
            <person name="Petrovski S."/>
            <person name="Seviour R.J."/>
            <person name="Calteau A."/>
            <person name="Nielsen K.L."/>
            <person name="Nielsen P.H."/>
        </authorList>
    </citation>
    <scope>NUCLEOTIDE SEQUENCE [LARGE SCALE GENOMIC DNA]</scope>
    <source>
        <strain evidence="2 3">T1-X7</strain>
    </source>
</reference>
<accession>A0A077M642</accession>
<name>A0A077M642_9MICO</name>
<proteinExistence type="predicted"/>
<dbReference type="InterPro" id="IPR000601">
    <property type="entry name" value="PKD_dom"/>
</dbReference>
<keyword evidence="3" id="KW-1185">Reference proteome</keyword>
<dbReference type="OrthoDB" id="5192284at2"/>
<gene>
    <name evidence="2" type="ORF">BN12_990003</name>
</gene>
<evidence type="ECO:0000313" key="2">
    <source>
        <dbReference type="EMBL" id="CCH80517.1"/>
    </source>
</evidence>
<dbReference type="EMBL" id="CAJB01000435">
    <property type="protein sequence ID" value="CCH80517.1"/>
    <property type="molecule type" value="Genomic_DNA"/>
</dbReference>
<organism evidence="2 3">
    <name type="scientific">Nostocoides japonicum T1-X7</name>
    <dbReference type="NCBI Taxonomy" id="1194083"/>
    <lineage>
        <taxon>Bacteria</taxon>
        <taxon>Bacillati</taxon>
        <taxon>Actinomycetota</taxon>
        <taxon>Actinomycetes</taxon>
        <taxon>Micrococcales</taxon>
        <taxon>Intrasporangiaceae</taxon>
        <taxon>Nostocoides</taxon>
    </lineage>
</organism>
<protein>
    <recommendedName>
        <fullName evidence="1">PKD domain-containing protein</fullName>
    </recommendedName>
</protein>